<gene>
    <name evidence="1" type="ORF">NC797_09565</name>
</gene>
<proteinExistence type="predicted"/>
<dbReference type="EMBL" id="JAMQKB010000008">
    <property type="protein sequence ID" value="MDC3424756.1"/>
    <property type="molecule type" value="Genomic_DNA"/>
</dbReference>
<evidence type="ECO:0000313" key="1">
    <source>
        <dbReference type="EMBL" id="MDC3424756.1"/>
    </source>
</evidence>
<reference evidence="1" key="1">
    <citation type="submission" date="2022-06" db="EMBL/GenBank/DDBJ databases">
        <title>Aquibacillus sp. a new bacterium isolated from soil saline samples.</title>
        <authorList>
            <person name="Galisteo C."/>
            <person name="De La Haba R."/>
            <person name="Sanchez-Porro C."/>
            <person name="Ventosa A."/>
        </authorList>
    </citation>
    <scope>NUCLEOTIDE SEQUENCE</scope>
    <source>
        <strain evidence="1">3ASR75-11</strain>
    </source>
</reference>
<name>A0A9X3WVC8_9BACI</name>
<dbReference type="AlphaFoldDB" id="A0A9X3WVC8"/>
<keyword evidence="2" id="KW-1185">Reference proteome</keyword>
<accession>A0A9X3WVC8</accession>
<dbReference type="RefSeq" id="WP_272436558.1">
    <property type="nucleotide sequence ID" value="NZ_JAMQKB010000008.1"/>
</dbReference>
<dbReference type="Proteomes" id="UP001145050">
    <property type="component" value="Unassembled WGS sequence"/>
</dbReference>
<comment type="caution">
    <text evidence="1">The sequence shown here is derived from an EMBL/GenBank/DDBJ whole genome shotgun (WGS) entry which is preliminary data.</text>
</comment>
<evidence type="ECO:0000313" key="2">
    <source>
        <dbReference type="Proteomes" id="UP001145050"/>
    </source>
</evidence>
<sequence>MNSTVKETKPVSKKEFEKAWVDLIDQVRIMDQKLSTKADEVVLTMSLTQRQEMEELKQEVLKLRYEIKRLKRSEKKSNNKQTISYSFEGNPFKNWFKKMHFARK</sequence>
<protein>
    <submittedName>
        <fullName evidence="1">Uncharacterized protein</fullName>
    </submittedName>
</protein>
<organism evidence="1 2">
    <name type="scientific">Terrihalobacillus insolitus</name>
    <dbReference type="NCBI Taxonomy" id="2950438"/>
    <lineage>
        <taxon>Bacteria</taxon>
        <taxon>Bacillati</taxon>
        <taxon>Bacillota</taxon>
        <taxon>Bacilli</taxon>
        <taxon>Bacillales</taxon>
        <taxon>Bacillaceae</taxon>
        <taxon>Terrihalobacillus</taxon>
    </lineage>
</organism>